<comment type="subcellular location">
    <subcellularLocation>
        <location evidence="1">Secreted</location>
        <location evidence="1">Cell wall</location>
    </subcellularLocation>
</comment>
<evidence type="ECO:0000256" key="12">
    <source>
        <dbReference type="ARBA" id="ARBA00068298"/>
    </source>
</evidence>
<evidence type="ECO:0000313" key="16">
    <source>
        <dbReference type="EMBL" id="ONK70177.1"/>
    </source>
</evidence>
<evidence type="ECO:0000313" key="17">
    <source>
        <dbReference type="Proteomes" id="UP000243459"/>
    </source>
</evidence>
<dbReference type="EMBL" id="CM007385">
    <property type="protein sequence ID" value="ONK70177.1"/>
    <property type="molecule type" value="Genomic_DNA"/>
</dbReference>
<organism evidence="16 17">
    <name type="scientific">Asparagus officinalis</name>
    <name type="common">Garden asparagus</name>
    <dbReference type="NCBI Taxonomy" id="4686"/>
    <lineage>
        <taxon>Eukaryota</taxon>
        <taxon>Viridiplantae</taxon>
        <taxon>Streptophyta</taxon>
        <taxon>Embryophyta</taxon>
        <taxon>Tracheophyta</taxon>
        <taxon>Spermatophyta</taxon>
        <taxon>Magnoliopsida</taxon>
        <taxon>Liliopsida</taxon>
        <taxon>Asparagales</taxon>
        <taxon>Asparagaceae</taxon>
        <taxon>Asparagoideae</taxon>
        <taxon>Asparagus</taxon>
    </lineage>
</organism>
<keyword evidence="7" id="KW-0961">Cell wall biogenesis/degradation</keyword>
<dbReference type="OMA" id="SKCENAN"/>
<dbReference type="InterPro" id="IPR000743">
    <property type="entry name" value="Glyco_hydro_28"/>
</dbReference>
<sequence length="387" mass="41716">MTMAWRRKEMIRAPPRGFDVGTFNVRSYGAKADGTTDDSKAFASAWTAACSSIGTVTILIPSGTYLLGPTQFRGPCNNVHSLKIEVQGTLLATTDLSKYPSDEWLEFARVNNLTLTGGGIFHGRGAVSWPFNKCPMKKDFDKVHRDDKRTVVDNISSVNPKFFHIAILGCTNFKGTNLKIAAPANSPNTDGIHLERNSRVSIHRSSIATGDDCVSVGEGNSEVSLTRIKCGPGHGISVGSLGRYEGEGDVRGLTVKDCSLTGTSNGLRIKTWQNSPGATTAANMTFENIVMDHVDNPIIIDQTYCPYTDCPSNAPSRVKISDIKFKNIRGTSTTPVAVTLRCSKGMPCRNVTLHDVSLDYLGGAGTTATCLNVQQAFSGTQNPQRCQ</sequence>
<dbReference type="GO" id="GO:0071555">
    <property type="term" value="P:cell wall organization"/>
    <property type="evidence" value="ECO:0007669"/>
    <property type="project" value="UniProtKB-KW"/>
</dbReference>
<feature type="active site" evidence="14">
    <location>
        <position position="234"/>
    </location>
</feature>
<dbReference type="AlphaFoldDB" id="A0A5P1EYA5"/>
<dbReference type="FunFam" id="2.160.20.10:FF:000004">
    <property type="entry name" value="Pectin lyase-like superfamily protein"/>
    <property type="match status" value="1"/>
</dbReference>
<comment type="similarity">
    <text evidence="2 15">Belongs to the glycosyl hydrolase 28 family.</text>
</comment>
<dbReference type="Gramene" id="ONK70177">
    <property type="protein sequence ID" value="ONK70177"/>
    <property type="gene ID" value="A4U43_C05F31060"/>
</dbReference>
<dbReference type="GO" id="GO:0047911">
    <property type="term" value="F:galacturan 1,4-alpha-galacturonidase activity"/>
    <property type="evidence" value="ECO:0007669"/>
    <property type="project" value="UniProtKB-EC"/>
</dbReference>
<dbReference type="GO" id="GO:0004650">
    <property type="term" value="F:polygalacturonase activity"/>
    <property type="evidence" value="ECO:0007669"/>
    <property type="project" value="InterPro"/>
</dbReference>
<dbReference type="InterPro" id="IPR012334">
    <property type="entry name" value="Pectin_lyas_fold"/>
</dbReference>
<dbReference type="PANTHER" id="PTHR31375">
    <property type="match status" value="1"/>
</dbReference>
<evidence type="ECO:0000256" key="3">
    <source>
        <dbReference type="ARBA" id="ARBA00022512"/>
    </source>
</evidence>
<dbReference type="Proteomes" id="UP000243459">
    <property type="component" value="Chromosome 5"/>
</dbReference>
<evidence type="ECO:0000256" key="9">
    <source>
        <dbReference type="ARBA" id="ARBA00043142"/>
    </source>
</evidence>
<evidence type="ECO:0000256" key="1">
    <source>
        <dbReference type="ARBA" id="ARBA00004191"/>
    </source>
</evidence>
<evidence type="ECO:0000256" key="13">
    <source>
        <dbReference type="ARBA" id="ARBA00083621"/>
    </source>
</evidence>
<comment type="catalytic activity">
    <reaction evidence="10">
        <text>[(1-&gt;4)-alpha-D-galacturonosyl](n) + H2O = alpha-D-galacturonate + [(1-&gt;4)-alpha-D-galacturonosyl](n-1)</text>
        <dbReference type="Rhea" id="RHEA:14117"/>
        <dbReference type="Rhea" id="RHEA-COMP:14570"/>
        <dbReference type="Rhea" id="RHEA-COMP:14572"/>
        <dbReference type="ChEBI" id="CHEBI:15377"/>
        <dbReference type="ChEBI" id="CHEBI:58658"/>
        <dbReference type="ChEBI" id="CHEBI:140523"/>
        <dbReference type="EC" id="3.2.1.67"/>
    </reaction>
</comment>
<evidence type="ECO:0000256" key="11">
    <source>
        <dbReference type="ARBA" id="ARBA00057651"/>
    </source>
</evidence>
<evidence type="ECO:0000256" key="10">
    <source>
        <dbReference type="ARBA" id="ARBA00048766"/>
    </source>
</evidence>
<keyword evidence="17" id="KW-1185">Reference proteome</keyword>
<accession>A0A5P1EYA5</accession>
<name>A0A5P1EYA5_ASPOF</name>
<keyword evidence="4" id="KW-0964">Secreted</keyword>
<evidence type="ECO:0000256" key="2">
    <source>
        <dbReference type="ARBA" id="ARBA00008834"/>
    </source>
</evidence>
<keyword evidence="3" id="KW-0134">Cell wall</keyword>
<dbReference type="PROSITE" id="PS00502">
    <property type="entry name" value="POLYGALACTURONASE"/>
    <property type="match status" value="1"/>
</dbReference>
<keyword evidence="5 15" id="KW-0378">Hydrolase</keyword>
<reference evidence="17" key="1">
    <citation type="journal article" date="2017" name="Nat. Commun.">
        <title>The asparagus genome sheds light on the origin and evolution of a young Y chromosome.</title>
        <authorList>
            <person name="Harkess A."/>
            <person name="Zhou J."/>
            <person name="Xu C."/>
            <person name="Bowers J.E."/>
            <person name="Van der Hulst R."/>
            <person name="Ayyampalayam S."/>
            <person name="Mercati F."/>
            <person name="Riccardi P."/>
            <person name="McKain M.R."/>
            <person name="Kakrana A."/>
            <person name="Tang H."/>
            <person name="Ray J."/>
            <person name="Groenendijk J."/>
            <person name="Arikit S."/>
            <person name="Mathioni S.M."/>
            <person name="Nakano M."/>
            <person name="Shan H."/>
            <person name="Telgmann-Rauber A."/>
            <person name="Kanno A."/>
            <person name="Yue Z."/>
            <person name="Chen H."/>
            <person name="Li W."/>
            <person name="Chen Y."/>
            <person name="Xu X."/>
            <person name="Zhang Y."/>
            <person name="Luo S."/>
            <person name="Chen H."/>
            <person name="Gao J."/>
            <person name="Mao Z."/>
            <person name="Pires J.C."/>
            <person name="Luo M."/>
            <person name="Kudrna D."/>
            <person name="Wing R.A."/>
            <person name="Meyers B.C."/>
            <person name="Yi K."/>
            <person name="Kong H."/>
            <person name="Lavrijsen P."/>
            <person name="Sunseri F."/>
            <person name="Falavigna A."/>
            <person name="Ye Y."/>
            <person name="Leebens-Mack J.H."/>
            <person name="Chen G."/>
        </authorList>
    </citation>
    <scope>NUCLEOTIDE SEQUENCE [LARGE SCALE GENOMIC DNA]</scope>
    <source>
        <strain evidence="17">cv. DH0086</strain>
    </source>
</reference>
<evidence type="ECO:0000256" key="5">
    <source>
        <dbReference type="ARBA" id="ARBA00022801"/>
    </source>
</evidence>
<dbReference type="Gene3D" id="2.160.20.10">
    <property type="entry name" value="Single-stranded right-handed beta-helix, Pectin lyase-like"/>
    <property type="match status" value="1"/>
</dbReference>
<evidence type="ECO:0000256" key="14">
    <source>
        <dbReference type="PROSITE-ProRule" id="PRU10052"/>
    </source>
</evidence>
<gene>
    <name evidence="16" type="ORF">A4U43_C05F31060</name>
</gene>
<evidence type="ECO:0000256" key="4">
    <source>
        <dbReference type="ARBA" id="ARBA00022525"/>
    </source>
</evidence>
<evidence type="ECO:0000256" key="6">
    <source>
        <dbReference type="ARBA" id="ARBA00023295"/>
    </source>
</evidence>
<proteinExistence type="inferred from homology"/>
<keyword evidence="6 15" id="KW-0326">Glycosidase</keyword>
<dbReference type="EC" id="3.2.1.67" evidence="8"/>
<dbReference type="SUPFAM" id="SSF51126">
    <property type="entry name" value="Pectin lyase-like"/>
    <property type="match status" value="1"/>
</dbReference>
<evidence type="ECO:0000256" key="7">
    <source>
        <dbReference type="ARBA" id="ARBA00023316"/>
    </source>
</evidence>
<dbReference type="GO" id="GO:0005975">
    <property type="term" value="P:carbohydrate metabolic process"/>
    <property type="evidence" value="ECO:0007669"/>
    <property type="project" value="InterPro"/>
</dbReference>
<dbReference type="InterPro" id="IPR011050">
    <property type="entry name" value="Pectin_lyase_fold/virulence"/>
</dbReference>
<comment type="function">
    <text evidence="11">May function in depolymerizing pectin during pollen development, germination, and tube growth. Acts as an exo-polygalacturonase.</text>
</comment>
<protein>
    <recommendedName>
        <fullName evidence="12">Exopolygalacturonase</fullName>
        <ecNumber evidence="8">3.2.1.67</ecNumber>
    </recommendedName>
    <alternativeName>
        <fullName evidence="9">Galacturan 1,4-alpha-galacturonidase</fullName>
    </alternativeName>
    <alternativeName>
        <fullName evidence="13">Pectinase</fullName>
    </alternativeName>
</protein>
<evidence type="ECO:0000256" key="8">
    <source>
        <dbReference type="ARBA" id="ARBA00038933"/>
    </source>
</evidence>
<evidence type="ECO:0000256" key="15">
    <source>
        <dbReference type="RuleBase" id="RU361169"/>
    </source>
</evidence>
<dbReference type="Pfam" id="PF00295">
    <property type="entry name" value="Glyco_hydro_28"/>
    <property type="match status" value="1"/>
</dbReference>